<dbReference type="CDD" id="cd01610">
    <property type="entry name" value="PAP2_like"/>
    <property type="match status" value="1"/>
</dbReference>
<dbReference type="Proteomes" id="UP000179786">
    <property type="component" value="Unassembled WGS sequence"/>
</dbReference>
<dbReference type="OrthoDB" id="9780507at2"/>
<dbReference type="GO" id="GO:0050380">
    <property type="term" value="F:undecaprenyl-diphosphatase activity"/>
    <property type="evidence" value="ECO:0007669"/>
    <property type="project" value="UniProtKB-EC"/>
</dbReference>
<comment type="catalytic activity">
    <reaction evidence="9">
        <text>di-trans,octa-cis-undecaprenyl diphosphate + H2O = di-trans,octa-cis-undecaprenyl phosphate + phosphate + H(+)</text>
        <dbReference type="Rhea" id="RHEA:28094"/>
        <dbReference type="ChEBI" id="CHEBI:15377"/>
        <dbReference type="ChEBI" id="CHEBI:15378"/>
        <dbReference type="ChEBI" id="CHEBI:43474"/>
        <dbReference type="ChEBI" id="CHEBI:58405"/>
        <dbReference type="ChEBI" id="CHEBI:60392"/>
        <dbReference type="EC" id="3.6.1.27"/>
    </reaction>
</comment>
<dbReference type="InterPro" id="IPR036938">
    <property type="entry name" value="PAP2/HPO_sf"/>
</dbReference>
<evidence type="ECO:0000256" key="2">
    <source>
        <dbReference type="ARBA" id="ARBA00012374"/>
    </source>
</evidence>
<dbReference type="PANTHER" id="PTHR14969">
    <property type="entry name" value="SPHINGOSINE-1-PHOSPHATE PHOSPHOHYDROLASE"/>
    <property type="match status" value="1"/>
</dbReference>
<sequence>MKSKLAQLDTALYFKVFTPSPKHWWRLIALGLSKSGNGGLYVLLALLCAVFLEQLGQLFALTTVLAFAMERPIYFYVKNRIARVRPCDCFAQKALLTPSDKFSLPSGHSAGAWLYATCLSEHLPILSIPLVIWAIGVSLSRVVVGVHYPLDVIVGALMGVGCASLAIGIVGTL</sequence>
<keyword evidence="5" id="KW-0378">Hydrolase</keyword>
<evidence type="ECO:0000313" key="13">
    <source>
        <dbReference type="Proteomes" id="UP000179786"/>
    </source>
</evidence>
<keyword evidence="6 10" id="KW-1133">Transmembrane helix</keyword>
<evidence type="ECO:0000256" key="9">
    <source>
        <dbReference type="ARBA" id="ARBA00047594"/>
    </source>
</evidence>
<gene>
    <name evidence="12" type="ORF">BET10_15455</name>
</gene>
<dbReference type="PANTHER" id="PTHR14969:SF62">
    <property type="entry name" value="DECAPRENYLPHOSPHORYL-5-PHOSPHORIBOSE PHOSPHATASE RV3807C-RELATED"/>
    <property type="match status" value="1"/>
</dbReference>
<evidence type="ECO:0000256" key="10">
    <source>
        <dbReference type="SAM" id="Phobius"/>
    </source>
</evidence>
<feature type="transmembrane region" description="Helical" evidence="10">
    <location>
        <begin position="40"/>
        <end position="68"/>
    </location>
</feature>
<keyword evidence="13" id="KW-1185">Reference proteome</keyword>
<dbReference type="AlphaFoldDB" id="A0A1S1MVX2"/>
<feature type="domain" description="Phosphatidic acid phosphatase type 2/haloperoxidase" evidence="11">
    <location>
        <begin position="59"/>
        <end position="167"/>
    </location>
</feature>
<evidence type="ECO:0000256" key="7">
    <source>
        <dbReference type="ARBA" id="ARBA00023136"/>
    </source>
</evidence>
<evidence type="ECO:0000256" key="5">
    <source>
        <dbReference type="ARBA" id="ARBA00022801"/>
    </source>
</evidence>
<evidence type="ECO:0000313" key="12">
    <source>
        <dbReference type="EMBL" id="OHU89524.1"/>
    </source>
</evidence>
<evidence type="ECO:0000259" key="11">
    <source>
        <dbReference type="SMART" id="SM00014"/>
    </source>
</evidence>
<name>A0A1S1MVX2_9GAMM</name>
<dbReference type="EC" id="3.6.1.27" evidence="2"/>
<proteinExistence type="predicted"/>
<dbReference type="GO" id="GO:0005886">
    <property type="term" value="C:plasma membrane"/>
    <property type="evidence" value="ECO:0007669"/>
    <property type="project" value="UniProtKB-SubCell"/>
</dbReference>
<dbReference type="STRING" id="1859457.BET10_15455"/>
<accession>A0A1S1MVX2</accession>
<comment type="subcellular location">
    <subcellularLocation>
        <location evidence="1">Cell membrane</location>
        <topology evidence="1">Multi-pass membrane protein</topology>
    </subcellularLocation>
</comment>
<protein>
    <recommendedName>
        <fullName evidence="2">undecaprenyl-diphosphate phosphatase</fullName>
        <ecNumber evidence="2">3.6.1.27</ecNumber>
    </recommendedName>
    <alternativeName>
        <fullName evidence="8">Undecaprenyl pyrophosphate phosphatase</fullName>
    </alternativeName>
</protein>
<keyword evidence="7 10" id="KW-0472">Membrane</keyword>
<feature type="transmembrane region" description="Helical" evidence="10">
    <location>
        <begin position="123"/>
        <end position="146"/>
    </location>
</feature>
<dbReference type="Pfam" id="PF01569">
    <property type="entry name" value="PAP2"/>
    <property type="match status" value="1"/>
</dbReference>
<dbReference type="SMART" id="SM00014">
    <property type="entry name" value="acidPPc"/>
    <property type="match status" value="1"/>
</dbReference>
<evidence type="ECO:0000256" key="1">
    <source>
        <dbReference type="ARBA" id="ARBA00004651"/>
    </source>
</evidence>
<organism evidence="12 13">
    <name type="scientific">Pseudoalteromonas amylolytica</name>
    <dbReference type="NCBI Taxonomy" id="1859457"/>
    <lineage>
        <taxon>Bacteria</taxon>
        <taxon>Pseudomonadati</taxon>
        <taxon>Pseudomonadota</taxon>
        <taxon>Gammaproteobacteria</taxon>
        <taxon>Alteromonadales</taxon>
        <taxon>Pseudoalteromonadaceae</taxon>
        <taxon>Pseudoalteromonas</taxon>
    </lineage>
</organism>
<dbReference type="RefSeq" id="WP_070986153.1">
    <property type="nucleotide sequence ID" value="NZ_MKJU01000028.1"/>
</dbReference>
<evidence type="ECO:0000256" key="8">
    <source>
        <dbReference type="ARBA" id="ARBA00032707"/>
    </source>
</evidence>
<reference evidence="12 13" key="1">
    <citation type="submission" date="2016-09" db="EMBL/GenBank/DDBJ databases">
        <title>Pseudoalteromonas amylolytica sp. nov., isolated from the surface seawater.</title>
        <authorList>
            <person name="Wu Y.-H."/>
            <person name="Cheng H."/>
            <person name="Jin X.-B."/>
            <person name="Wang C.-S."/>
            <person name="Xu X.-W."/>
        </authorList>
    </citation>
    <scope>NUCLEOTIDE SEQUENCE [LARGE SCALE GENOMIC DNA]</scope>
    <source>
        <strain evidence="12 13">JW1</strain>
    </source>
</reference>
<evidence type="ECO:0000256" key="3">
    <source>
        <dbReference type="ARBA" id="ARBA00022475"/>
    </source>
</evidence>
<dbReference type="EMBL" id="MKJU01000028">
    <property type="protein sequence ID" value="OHU89524.1"/>
    <property type="molecule type" value="Genomic_DNA"/>
</dbReference>
<feature type="transmembrane region" description="Helical" evidence="10">
    <location>
        <begin position="152"/>
        <end position="171"/>
    </location>
</feature>
<dbReference type="Gene3D" id="1.20.144.10">
    <property type="entry name" value="Phosphatidic acid phosphatase type 2/haloperoxidase"/>
    <property type="match status" value="1"/>
</dbReference>
<dbReference type="SUPFAM" id="SSF48317">
    <property type="entry name" value="Acid phosphatase/Vanadium-dependent haloperoxidase"/>
    <property type="match status" value="1"/>
</dbReference>
<keyword evidence="3" id="KW-1003">Cell membrane</keyword>
<evidence type="ECO:0000256" key="6">
    <source>
        <dbReference type="ARBA" id="ARBA00022989"/>
    </source>
</evidence>
<comment type="caution">
    <text evidence="12">The sequence shown here is derived from an EMBL/GenBank/DDBJ whole genome shotgun (WGS) entry which is preliminary data.</text>
</comment>
<evidence type="ECO:0000256" key="4">
    <source>
        <dbReference type="ARBA" id="ARBA00022692"/>
    </source>
</evidence>
<keyword evidence="4 10" id="KW-0812">Transmembrane</keyword>
<dbReference type="InterPro" id="IPR000326">
    <property type="entry name" value="PAP2/HPO"/>
</dbReference>